<dbReference type="GO" id="GO:0005576">
    <property type="term" value="C:extracellular region"/>
    <property type="evidence" value="ECO:0007669"/>
    <property type="project" value="TreeGrafter"/>
</dbReference>
<evidence type="ECO:0000256" key="2">
    <source>
        <dbReference type="ARBA" id="ARBA00022679"/>
    </source>
</evidence>
<dbReference type="Proteomes" id="UP000649179">
    <property type="component" value="Unassembled WGS sequence"/>
</dbReference>
<dbReference type="Pfam" id="PF01471">
    <property type="entry name" value="PG_binding_1"/>
    <property type="match status" value="1"/>
</dbReference>
<dbReference type="GO" id="GO:0071555">
    <property type="term" value="P:cell wall organization"/>
    <property type="evidence" value="ECO:0007669"/>
    <property type="project" value="UniProtKB-UniRule"/>
</dbReference>
<dbReference type="InterPro" id="IPR002477">
    <property type="entry name" value="Peptidoglycan-bd-like"/>
</dbReference>
<gene>
    <name evidence="9" type="ORF">GCM10011519_26120</name>
</gene>
<keyword evidence="4 6" id="KW-0573">Peptidoglycan synthesis</keyword>
<comment type="pathway">
    <text evidence="1 6">Cell wall biogenesis; peptidoglycan biosynthesis.</text>
</comment>
<feature type="active site" description="Nucleophile" evidence="6">
    <location>
        <position position="298"/>
    </location>
</feature>
<feature type="region of interest" description="Disordered" evidence="7">
    <location>
        <begin position="37"/>
        <end position="125"/>
    </location>
</feature>
<dbReference type="InterPro" id="IPR036366">
    <property type="entry name" value="PGBDSf"/>
</dbReference>
<evidence type="ECO:0000256" key="4">
    <source>
        <dbReference type="ARBA" id="ARBA00022984"/>
    </source>
</evidence>
<dbReference type="EMBL" id="BMKQ01000001">
    <property type="protein sequence ID" value="GGF50920.1"/>
    <property type="molecule type" value="Genomic_DNA"/>
</dbReference>
<evidence type="ECO:0000256" key="7">
    <source>
        <dbReference type="SAM" id="MobiDB-lite"/>
    </source>
</evidence>
<dbReference type="InterPro" id="IPR005490">
    <property type="entry name" value="LD_TPept_cat_dom"/>
</dbReference>
<evidence type="ECO:0000256" key="5">
    <source>
        <dbReference type="ARBA" id="ARBA00023316"/>
    </source>
</evidence>
<reference evidence="9" key="2">
    <citation type="submission" date="2020-09" db="EMBL/GenBank/DDBJ databases">
        <authorList>
            <person name="Sun Q."/>
            <person name="Zhou Y."/>
        </authorList>
    </citation>
    <scope>NUCLEOTIDE SEQUENCE</scope>
    <source>
        <strain evidence="9">CGMCC 1.16067</strain>
    </source>
</reference>
<proteinExistence type="predicted"/>
<dbReference type="InterPro" id="IPR038063">
    <property type="entry name" value="Transpep_catalytic_dom"/>
</dbReference>
<evidence type="ECO:0000259" key="8">
    <source>
        <dbReference type="PROSITE" id="PS52029"/>
    </source>
</evidence>
<reference evidence="9" key="1">
    <citation type="journal article" date="2014" name="Int. J. Syst. Evol. Microbiol.">
        <title>Complete genome sequence of Corynebacterium casei LMG S-19264T (=DSM 44701T), isolated from a smear-ripened cheese.</title>
        <authorList>
            <consortium name="US DOE Joint Genome Institute (JGI-PGF)"/>
            <person name="Walter F."/>
            <person name="Albersmeier A."/>
            <person name="Kalinowski J."/>
            <person name="Ruckert C."/>
        </authorList>
    </citation>
    <scope>NUCLEOTIDE SEQUENCE</scope>
    <source>
        <strain evidence="9">CGMCC 1.16067</strain>
    </source>
</reference>
<evidence type="ECO:0000313" key="10">
    <source>
        <dbReference type="Proteomes" id="UP000649179"/>
    </source>
</evidence>
<dbReference type="CDD" id="cd16913">
    <property type="entry name" value="YkuD_like"/>
    <property type="match status" value="1"/>
</dbReference>
<dbReference type="AlphaFoldDB" id="A0A917BLX4"/>
<dbReference type="SUPFAM" id="SSF141523">
    <property type="entry name" value="L,D-transpeptidase catalytic domain-like"/>
    <property type="match status" value="1"/>
</dbReference>
<dbReference type="Pfam" id="PF03734">
    <property type="entry name" value="YkuD"/>
    <property type="match status" value="1"/>
</dbReference>
<feature type="compositionally biased region" description="Low complexity" evidence="7">
    <location>
        <begin position="47"/>
        <end position="64"/>
    </location>
</feature>
<feature type="domain" description="L,D-TPase catalytic" evidence="8">
    <location>
        <begin position="211"/>
        <end position="323"/>
    </location>
</feature>
<dbReference type="GO" id="GO:0018104">
    <property type="term" value="P:peptidoglycan-protein cross-linking"/>
    <property type="evidence" value="ECO:0007669"/>
    <property type="project" value="TreeGrafter"/>
</dbReference>
<evidence type="ECO:0000256" key="6">
    <source>
        <dbReference type="PROSITE-ProRule" id="PRU01373"/>
    </source>
</evidence>
<dbReference type="Gene3D" id="1.10.101.10">
    <property type="entry name" value="PGBD-like superfamily/PGBD"/>
    <property type="match status" value="1"/>
</dbReference>
<protein>
    <recommendedName>
        <fullName evidence="8">L,D-TPase catalytic domain-containing protein</fullName>
    </recommendedName>
</protein>
<accession>A0A917BLX4</accession>
<dbReference type="RefSeq" id="WP_229660850.1">
    <property type="nucleotide sequence ID" value="NZ_BMKQ01000001.1"/>
</dbReference>
<dbReference type="GO" id="GO:0008360">
    <property type="term" value="P:regulation of cell shape"/>
    <property type="evidence" value="ECO:0007669"/>
    <property type="project" value="UniProtKB-UniRule"/>
</dbReference>
<keyword evidence="10" id="KW-1185">Reference proteome</keyword>
<feature type="active site" description="Proton donor/acceptor" evidence="6">
    <location>
        <position position="281"/>
    </location>
</feature>
<evidence type="ECO:0000313" key="9">
    <source>
        <dbReference type="EMBL" id="GGF50920.1"/>
    </source>
</evidence>
<keyword evidence="2" id="KW-0808">Transferase</keyword>
<dbReference type="Gene3D" id="2.40.440.10">
    <property type="entry name" value="L,D-transpeptidase catalytic domain-like"/>
    <property type="match status" value="1"/>
</dbReference>
<keyword evidence="5 6" id="KW-0961">Cell wall biogenesis/degradation</keyword>
<comment type="caution">
    <text evidence="9">The sequence shown here is derived from an EMBL/GenBank/DDBJ whole genome shotgun (WGS) entry which is preliminary data.</text>
</comment>
<feature type="compositionally biased region" description="Low complexity" evidence="7">
    <location>
        <begin position="74"/>
        <end position="105"/>
    </location>
</feature>
<evidence type="ECO:0000256" key="1">
    <source>
        <dbReference type="ARBA" id="ARBA00004752"/>
    </source>
</evidence>
<organism evidence="9 10">
    <name type="scientific">Marmoricola endophyticus</name>
    <dbReference type="NCBI Taxonomy" id="2040280"/>
    <lineage>
        <taxon>Bacteria</taxon>
        <taxon>Bacillati</taxon>
        <taxon>Actinomycetota</taxon>
        <taxon>Actinomycetes</taxon>
        <taxon>Propionibacteriales</taxon>
        <taxon>Nocardioidaceae</taxon>
        <taxon>Marmoricola</taxon>
    </lineage>
</organism>
<dbReference type="PANTHER" id="PTHR30582:SF33">
    <property type="entry name" value="EXPORTED PROTEIN"/>
    <property type="match status" value="1"/>
</dbReference>
<dbReference type="InterPro" id="IPR036365">
    <property type="entry name" value="PGBD-like_sf"/>
</dbReference>
<dbReference type="GO" id="GO:0071972">
    <property type="term" value="F:peptidoglycan L,D-transpeptidase activity"/>
    <property type="evidence" value="ECO:0007669"/>
    <property type="project" value="TreeGrafter"/>
</dbReference>
<dbReference type="PROSITE" id="PS52029">
    <property type="entry name" value="LD_TPASE"/>
    <property type="match status" value="1"/>
</dbReference>
<dbReference type="PANTHER" id="PTHR30582">
    <property type="entry name" value="L,D-TRANSPEPTIDASE"/>
    <property type="match status" value="1"/>
</dbReference>
<dbReference type="SUPFAM" id="SSF47090">
    <property type="entry name" value="PGBD-like"/>
    <property type="match status" value="1"/>
</dbReference>
<keyword evidence="3 6" id="KW-0133">Cell shape</keyword>
<dbReference type="GO" id="GO:0016740">
    <property type="term" value="F:transferase activity"/>
    <property type="evidence" value="ECO:0007669"/>
    <property type="project" value="UniProtKB-KW"/>
</dbReference>
<sequence>MARPSGSRTLRGLTLLLVVLLGTAALAVGVQQASAGLVSSGTRDTESPAAEATTPSTTSAAPSPAAAPTPKPSKAPTTPETPAAPKTSAPTSADPTPTATPAPEKAAPPAPLRRVLGPGDKGDEVRDVQARLKSLQWFSGDVTGSYGDTTAAAVRGFQDKRGFTVDGVVDTRTLRRIEQMSHTPTYGEMHNVVGFSGSTDRPLDKRCTTGRALCIDKTGRTVRWVVDGKVRSVMDVRFGASYSPTREGLFSVQSKSRDHVSRLYGSAMPFAMFFSGGQAVHYSSDFAARGYAGASHGCVNVRDRAGIEKLFDQVRVGDKVIVYRS</sequence>
<dbReference type="InterPro" id="IPR050979">
    <property type="entry name" value="LD-transpeptidase"/>
</dbReference>
<name>A0A917BLX4_9ACTN</name>
<evidence type="ECO:0000256" key="3">
    <source>
        <dbReference type="ARBA" id="ARBA00022960"/>
    </source>
</evidence>